<dbReference type="Pfam" id="PF08031">
    <property type="entry name" value="BBE"/>
    <property type="match status" value="1"/>
</dbReference>
<dbReference type="Gene3D" id="3.30.465.10">
    <property type="match status" value="2"/>
</dbReference>
<dbReference type="PROSITE" id="PS51387">
    <property type="entry name" value="FAD_PCMH"/>
    <property type="match status" value="1"/>
</dbReference>
<sequence>MAARSKNLILVGAVAASGPALAAVISRTGQVSSAQWVALNQTVGGRLQLGIPFSEPCFSIFNDDPVTPNPAACSAVQQNYTDPVFRQEHFGAYMIASLFSPQWETCQSSAVSEGCLLDLSDPSNPQAFEGVDCQNGNVPPFYIEIAGPADVQAALEFSEETGIRLSVKNKGHDYKGRSSGKNTLGLWTTSLTSMSYSEYFVPDGCESNQTYDAVTIGAGVLVEDVYAFADSVNRTFIGGYATTIGTGGGYWLGGGHSVLSPVFGLAVDQVVEAKVVTPDGEYRTANECQNSDLFWALRGGGGSAFGVVIESTHKVQPQVTLQVADITYTPNSGNTFDWYQLGVNNTYQWGLEGWGGHYESTSIVYVNPLISLEEAKVSMQPAVDFALANNGTVVIETLPSFFAFFTKYVTSAQAGVGPEITLGTRLLPTTLFSTEQGRQTLSSVINETLQFASPYIVAGTPFLYNYEEGTTSVTPAWRDSLWHLSISSRFNWNSTLEERAQTYQTVHDHIQPFRDITPDSGAYFNEGDVYETNHTQAYWGDNYPQLLAIKRKYDPNGLLDCWQCVGWNGPQDSLYQCHIQLSTAP</sequence>
<dbReference type="InterPro" id="IPR050432">
    <property type="entry name" value="FAD-linked_Oxidoreductases_BP"/>
</dbReference>
<reference evidence="5 6" key="1">
    <citation type="submission" date="2016-07" db="EMBL/GenBank/DDBJ databases">
        <title>Draft genome of the white-rot fungus Obba rivulosa 3A-2.</title>
        <authorList>
            <consortium name="DOE Joint Genome Institute"/>
            <person name="Miettinen O."/>
            <person name="Riley R."/>
            <person name="Acob R."/>
            <person name="Barry K."/>
            <person name="Cullen D."/>
            <person name="De Vries R."/>
            <person name="Hainaut M."/>
            <person name="Hatakka A."/>
            <person name="Henrissat B."/>
            <person name="Hilden K."/>
            <person name="Kuo R."/>
            <person name="Labutti K."/>
            <person name="Lipzen A."/>
            <person name="Makela M.R."/>
            <person name="Sandor L."/>
            <person name="Spatafora J.W."/>
            <person name="Grigoriev I.V."/>
            <person name="Hibbett D.S."/>
        </authorList>
    </citation>
    <scope>NUCLEOTIDE SEQUENCE [LARGE SCALE GENOMIC DNA]</scope>
    <source>
        <strain evidence="5 6">3A-2</strain>
    </source>
</reference>
<dbReference type="Pfam" id="PF01565">
    <property type="entry name" value="FAD_binding_4"/>
    <property type="match status" value="1"/>
</dbReference>
<feature type="signal peptide" evidence="3">
    <location>
        <begin position="1"/>
        <end position="22"/>
    </location>
</feature>
<evidence type="ECO:0000313" key="5">
    <source>
        <dbReference type="EMBL" id="OCH91270.1"/>
    </source>
</evidence>
<keyword evidence="6" id="KW-1185">Reference proteome</keyword>
<comment type="similarity">
    <text evidence="1">Belongs to the oxygen-dependent FAD-linked oxidoreductase family.</text>
</comment>
<dbReference type="SUPFAM" id="SSF56176">
    <property type="entry name" value="FAD-binding/transporter-associated domain-like"/>
    <property type="match status" value="1"/>
</dbReference>
<protein>
    <submittedName>
        <fullName evidence="5">FAD-binding domain-containing protein</fullName>
    </submittedName>
</protein>
<dbReference type="GO" id="GO:0016491">
    <property type="term" value="F:oxidoreductase activity"/>
    <property type="evidence" value="ECO:0007669"/>
    <property type="project" value="UniProtKB-KW"/>
</dbReference>
<dbReference type="InterPro" id="IPR006094">
    <property type="entry name" value="Oxid_FAD_bind_N"/>
</dbReference>
<dbReference type="InterPro" id="IPR036318">
    <property type="entry name" value="FAD-bd_PCMH-like_sf"/>
</dbReference>
<dbReference type="EMBL" id="KV722388">
    <property type="protein sequence ID" value="OCH91270.1"/>
    <property type="molecule type" value="Genomic_DNA"/>
</dbReference>
<dbReference type="PANTHER" id="PTHR13878">
    <property type="entry name" value="GULONOLACTONE OXIDASE"/>
    <property type="match status" value="1"/>
</dbReference>
<dbReference type="PANTHER" id="PTHR13878:SF91">
    <property type="entry name" value="FAD BINDING DOMAIN PROTEIN (AFU_ORTHOLOGUE AFUA_6G12070)-RELATED"/>
    <property type="match status" value="1"/>
</dbReference>
<dbReference type="InterPro" id="IPR016166">
    <property type="entry name" value="FAD-bd_PCMH"/>
</dbReference>
<gene>
    <name evidence="5" type="ORF">OBBRIDRAFT_818845</name>
</gene>
<dbReference type="InterPro" id="IPR012951">
    <property type="entry name" value="BBE"/>
</dbReference>
<evidence type="ECO:0000256" key="2">
    <source>
        <dbReference type="ARBA" id="ARBA00023002"/>
    </source>
</evidence>
<feature type="domain" description="FAD-binding PCMH-type" evidence="4">
    <location>
        <begin position="135"/>
        <end position="318"/>
    </location>
</feature>
<evidence type="ECO:0000259" key="4">
    <source>
        <dbReference type="PROSITE" id="PS51387"/>
    </source>
</evidence>
<dbReference type="InterPro" id="IPR016169">
    <property type="entry name" value="FAD-bd_PCMH_sub2"/>
</dbReference>
<accession>A0A8E2DKA7</accession>
<evidence type="ECO:0000313" key="6">
    <source>
        <dbReference type="Proteomes" id="UP000250043"/>
    </source>
</evidence>
<dbReference type="AlphaFoldDB" id="A0A8E2DKA7"/>
<evidence type="ECO:0000256" key="3">
    <source>
        <dbReference type="SAM" id="SignalP"/>
    </source>
</evidence>
<dbReference type="GO" id="GO:0071949">
    <property type="term" value="F:FAD binding"/>
    <property type="evidence" value="ECO:0007669"/>
    <property type="project" value="InterPro"/>
</dbReference>
<organism evidence="5 6">
    <name type="scientific">Obba rivulosa</name>
    <dbReference type="NCBI Taxonomy" id="1052685"/>
    <lineage>
        <taxon>Eukaryota</taxon>
        <taxon>Fungi</taxon>
        <taxon>Dikarya</taxon>
        <taxon>Basidiomycota</taxon>
        <taxon>Agaricomycotina</taxon>
        <taxon>Agaricomycetes</taxon>
        <taxon>Polyporales</taxon>
        <taxon>Gelatoporiaceae</taxon>
        <taxon>Obba</taxon>
    </lineage>
</organism>
<name>A0A8E2DKA7_9APHY</name>
<dbReference type="OrthoDB" id="9983560at2759"/>
<keyword evidence="3" id="KW-0732">Signal</keyword>
<keyword evidence="2" id="KW-0560">Oxidoreductase</keyword>
<dbReference type="Proteomes" id="UP000250043">
    <property type="component" value="Unassembled WGS sequence"/>
</dbReference>
<feature type="chain" id="PRO_5034641913" evidence="3">
    <location>
        <begin position="23"/>
        <end position="585"/>
    </location>
</feature>
<evidence type="ECO:0000256" key="1">
    <source>
        <dbReference type="ARBA" id="ARBA00005466"/>
    </source>
</evidence>
<proteinExistence type="inferred from homology"/>